<keyword evidence="3" id="KW-1185">Reference proteome</keyword>
<sequence>MKRLNEILLKAGEIASAWLPDALMAGGAAAVAFGAGLVYLPAGFITGGSLAIAAGVLAARGAR</sequence>
<name>A0ABM6F5L1_9BURK</name>
<keyword evidence="1" id="KW-0472">Membrane</keyword>
<dbReference type="RefSeq" id="WP_071069948.1">
    <property type="nucleotide sequence ID" value="NZ_CP017754.1"/>
</dbReference>
<keyword evidence="1" id="KW-1133">Transmembrane helix</keyword>
<dbReference type="EMBL" id="CP017754">
    <property type="protein sequence ID" value="AOZ06776.1"/>
    <property type="molecule type" value="Genomic_DNA"/>
</dbReference>
<gene>
    <name evidence="2" type="ORF">BKK80_13820</name>
</gene>
<evidence type="ECO:0000313" key="3">
    <source>
        <dbReference type="Proteomes" id="UP000177515"/>
    </source>
</evidence>
<accession>A0ABM6F5L1</accession>
<evidence type="ECO:0000256" key="1">
    <source>
        <dbReference type="SAM" id="Phobius"/>
    </source>
</evidence>
<dbReference type="Proteomes" id="UP000177515">
    <property type="component" value="Chromosome 1"/>
</dbReference>
<evidence type="ECO:0000313" key="2">
    <source>
        <dbReference type="EMBL" id="AOZ06776.1"/>
    </source>
</evidence>
<reference evidence="2 3" key="1">
    <citation type="submission" date="2016-10" db="EMBL/GenBank/DDBJ databases">
        <title>Complete genome sequences of three Cupriavidus strains isolated from various Malaysian environments.</title>
        <authorList>
            <person name="Abdullah A.A.-A."/>
            <person name="Shafie N.A.H."/>
            <person name="Lau N.S."/>
        </authorList>
    </citation>
    <scope>NUCLEOTIDE SEQUENCE [LARGE SCALE GENOMIC DNA]</scope>
    <source>
        <strain evidence="2 3">USMAA1020</strain>
    </source>
</reference>
<proteinExistence type="predicted"/>
<protein>
    <submittedName>
        <fullName evidence="2">Uncharacterized protein</fullName>
    </submittedName>
</protein>
<organism evidence="2 3">
    <name type="scientific">Cupriavidus malaysiensis</name>
    <dbReference type="NCBI Taxonomy" id="367825"/>
    <lineage>
        <taxon>Bacteria</taxon>
        <taxon>Pseudomonadati</taxon>
        <taxon>Pseudomonadota</taxon>
        <taxon>Betaproteobacteria</taxon>
        <taxon>Burkholderiales</taxon>
        <taxon>Burkholderiaceae</taxon>
        <taxon>Cupriavidus</taxon>
    </lineage>
</organism>
<feature type="transmembrane region" description="Helical" evidence="1">
    <location>
        <begin position="39"/>
        <end position="59"/>
    </location>
</feature>
<keyword evidence="1" id="KW-0812">Transmembrane</keyword>